<dbReference type="EMBL" id="CAAHGQ010000017">
    <property type="protein sequence ID" value="VGQ08704.1"/>
    <property type="molecule type" value="Genomic_DNA"/>
</dbReference>
<evidence type="ECO:0000256" key="1">
    <source>
        <dbReference type="SAM" id="MobiDB-lite"/>
    </source>
</evidence>
<dbReference type="Proteomes" id="UP000328848">
    <property type="component" value="Unassembled WGS sequence"/>
</dbReference>
<feature type="compositionally biased region" description="Low complexity" evidence="1">
    <location>
        <begin position="22"/>
        <end position="35"/>
    </location>
</feature>
<sequence>MGFCTANSIDLINMTNFGNESARQGRSQQAAQRDAFAAGGRAMSGPLAGPQKDRLVIPGVRGEQVAFVANGLNTIGLRGVVEQFFAQARDSHVDAAIHSVIGHAA</sequence>
<evidence type="ECO:0000313" key="3">
    <source>
        <dbReference type="Proteomes" id="UP000328848"/>
    </source>
</evidence>
<evidence type="ECO:0000313" key="2">
    <source>
        <dbReference type="EMBL" id="VGQ08704.1"/>
    </source>
</evidence>
<gene>
    <name evidence="2" type="ORF">SB5857_04172</name>
</gene>
<comment type="caution">
    <text evidence="2">The sequence shown here is derived from an EMBL/GenBank/DDBJ whole genome shotgun (WGS) entry which is preliminary data.</text>
</comment>
<feature type="region of interest" description="Disordered" evidence="1">
    <location>
        <begin position="20"/>
        <end position="46"/>
    </location>
</feature>
<proteinExistence type="predicted"/>
<organism evidence="2 3">
    <name type="scientific">Klebsiella africana</name>
    <dbReference type="NCBI Taxonomy" id="2489010"/>
    <lineage>
        <taxon>Bacteria</taxon>
        <taxon>Pseudomonadati</taxon>
        <taxon>Pseudomonadota</taxon>
        <taxon>Gammaproteobacteria</taxon>
        <taxon>Enterobacterales</taxon>
        <taxon>Enterobacteriaceae</taxon>
        <taxon>Klebsiella/Raoultella group</taxon>
        <taxon>Klebsiella</taxon>
    </lineage>
</organism>
<protein>
    <submittedName>
        <fullName evidence="2">Uncharacterized protein</fullName>
    </submittedName>
</protein>
<dbReference type="AlphaFoldDB" id="A0A8B6IUU1"/>
<name>A0A8B6IUU1_9ENTR</name>
<accession>A0A8B6IUU1</accession>
<reference evidence="2 3" key="1">
    <citation type="submission" date="2019-04" db="EMBL/GenBank/DDBJ databases">
        <authorList>
            <person name="Brisse S."/>
            <person name="Rodrigues C."/>
        </authorList>
    </citation>
    <scope>NUCLEOTIDE SEQUENCE [LARGE SCALE GENOMIC DNA]</scope>
    <source>
        <strain evidence="2">SB5857</strain>
    </source>
</reference>